<keyword evidence="3 5" id="KW-0732">Signal</keyword>
<dbReference type="SUPFAM" id="SSF53850">
    <property type="entry name" value="Periplasmic binding protein-like II"/>
    <property type="match status" value="1"/>
</dbReference>
<dbReference type="InterPro" id="IPR018313">
    <property type="entry name" value="SBP_3_CS"/>
</dbReference>
<dbReference type="SMART" id="SM00062">
    <property type="entry name" value="PBPb"/>
    <property type="match status" value="1"/>
</dbReference>
<dbReference type="EMBL" id="AGEY01000026">
    <property type="protein sequence ID" value="EHM00397.1"/>
    <property type="molecule type" value="Genomic_DNA"/>
</dbReference>
<dbReference type="PANTHER" id="PTHR35936">
    <property type="entry name" value="MEMBRANE-BOUND LYTIC MUREIN TRANSGLYCOSYLASE F"/>
    <property type="match status" value="1"/>
</dbReference>
<dbReference type="PROSITE" id="PS51257">
    <property type="entry name" value="PROKAR_LIPOPROTEIN"/>
    <property type="match status" value="1"/>
</dbReference>
<dbReference type="PANTHER" id="PTHR35936:SF19">
    <property type="entry name" value="AMINO-ACID-BINDING PROTEIN YXEM-RELATED"/>
    <property type="match status" value="1"/>
</dbReference>
<dbReference type="Pfam" id="PF00497">
    <property type="entry name" value="SBP_bac_3"/>
    <property type="match status" value="1"/>
</dbReference>
<dbReference type="Proteomes" id="UP000004625">
    <property type="component" value="Unassembled WGS sequence"/>
</dbReference>
<gene>
    <name evidence="7" type="ORF">HMPREF9103_00527</name>
</gene>
<protein>
    <submittedName>
        <fullName evidence="7">Putative arginine ABC transporter, periplasmic arginine-binding protein ArtP</fullName>
    </submittedName>
</protein>
<comment type="subcellular location">
    <subcellularLocation>
        <location evidence="1">Cell envelope</location>
    </subcellularLocation>
</comment>
<accession>G9ZLC9</accession>
<sequence>MTKRIIGYLAILFTAVLILSGCANSSASNKSKTIEVATTGVSFPGSYKENNQLKGFDVDVAKAAAKKIGYKVKFKTTSFDGLFGQLTSGKVDAIASNITVTPERNRQFYFSDPYGYFNSSVTVSKKSPLTSLNQLKNKTIAATVGSVQIQQLKKLGFPVKVKTYDDREGALNAVINRQTNGYSNARAILASVIDQKKLPLKILKGDFAPEKIAITFNKDSQGKQLQKKFNKAIKELQKDGTISKLSKKYFSGIDVSKTD</sequence>
<evidence type="ECO:0000256" key="2">
    <source>
        <dbReference type="ARBA" id="ARBA00010333"/>
    </source>
</evidence>
<feature type="domain" description="Solute-binding protein family 3/N-terminal" evidence="6">
    <location>
        <begin position="33"/>
        <end position="253"/>
    </location>
</feature>
<evidence type="ECO:0000259" key="6">
    <source>
        <dbReference type="SMART" id="SM00062"/>
    </source>
</evidence>
<feature type="chain" id="PRO_5039645470" evidence="5">
    <location>
        <begin position="26"/>
        <end position="259"/>
    </location>
</feature>
<evidence type="ECO:0000256" key="4">
    <source>
        <dbReference type="RuleBase" id="RU003744"/>
    </source>
</evidence>
<comment type="similarity">
    <text evidence="2 4">Belongs to the bacterial solute-binding protein 3 family.</text>
</comment>
<evidence type="ECO:0000313" key="7">
    <source>
        <dbReference type="EMBL" id="EHM00397.1"/>
    </source>
</evidence>
<proteinExistence type="inferred from homology"/>
<evidence type="ECO:0000256" key="3">
    <source>
        <dbReference type="ARBA" id="ARBA00022729"/>
    </source>
</evidence>
<dbReference type="eggNOG" id="COG0834">
    <property type="taxonomic scope" value="Bacteria"/>
</dbReference>
<organism evidence="7 8">
    <name type="scientific">Lentilactobacillus parafarraginis F0439</name>
    <dbReference type="NCBI Taxonomy" id="797515"/>
    <lineage>
        <taxon>Bacteria</taxon>
        <taxon>Bacillati</taxon>
        <taxon>Bacillota</taxon>
        <taxon>Bacilli</taxon>
        <taxon>Lactobacillales</taxon>
        <taxon>Lactobacillaceae</taxon>
        <taxon>Lentilactobacillus</taxon>
    </lineage>
</organism>
<dbReference type="AlphaFoldDB" id="G9ZLC9"/>
<evidence type="ECO:0000256" key="1">
    <source>
        <dbReference type="ARBA" id="ARBA00004196"/>
    </source>
</evidence>
<name>G9ZLC9_9LACO</name>
<dbReference type="HOGENOM" id="CLU_019602_18_5_9"/>
<evidence type="ECO:0000313" key="8">
    <source>
        <dbReference type="Proteomes" id="UP000004625"/>
    </source>
</evidence>
<dbReference type="PROSITE" id="PS01039">
    <property type="entry name" value="SBP_BACTERIAL_3"/>
    <property type="match status" value="1"/>
</dbReference>
<evidence type="ECO:0000256" key="5">
    <source>
        <dbReference type="SAM" id="SignalP"/>
    </source>
</evidence>
<comment type="caution">
    <text evidence="7">The sequence shown here is derived from an EMBL/GenBank/DDBJ whole genome shotgun (WGS) entry which is preliminary data.</text>
</comment>
<feature type="signal peptide" evidence="5">
    <location>
        <begin position="1"/>
        <end position="25"/>
    </location>
</feature>
<reference evidence="7 8" key="1">
    <citation type="submission" date="2011-09" db="EMBL/GenBank/DDBJ databases">
        <authorList>
            <person name="Weinstock G."/>
            <person name="Sodergren E."/>
            <person name="Clifton S."/>
            <person name="Fulton L."/>
            <person name="Fulton B."/>
            <person name="Courtney L."/>
            <person name="Fronick C."/>
            <person name="Harrison M."/>
            <person name="Strong C."/>
            <person name="Farmer C."/>
            <person name="Delahaunty K."/>
            <person name="Markovic C."/>
            <person name="Hall O."/>
            <person name="Minx P."/>
            <person name="Tomlinson C."/>
            <person name="Mitreva M."/>
            <person name="Hou S."/>
            <person name="Chen J."/>
            <person name="Wollam A."/>
            <person name="Pepin K.H."/>
            <person name="Johnson M."/>
            <person name="Bhonagiri V."/>
            <person name="Zhang X."/>
            <person name="Suruliraj S."/>
            <person name="Warren W."/>
            <person name="Chinwalla A."/>
            <person name="Mardis E.R."/>
            <person name="Wilson R.K."/>
        </authorList>
    </citation>
    <scope>NUCLEOTIDE SEQUENCE [LARGE SCALE GENOMIC DNA]</scope>
    <source>
        <strain evidence="7 8">F0439</strain>
    </source>
</reference>
<dbReference type="GO" id="GO:0030313">
    <property type="term" value="C:cell envelope"/>
    <property type="evidence" value="ECO:0007669"/>
    <property type="project" value="UniProtKB-SubCell"/>
</dbReference>
<dbReference type="RefSeq" id="WP_008211022.1">
    <property type="nucleotide sequence ID" value="NZ_JH414924.1"/>
</dbReference>
<dbReference type="Gene3D" id="3.40.190.10">
    <property type="entry name" value="Periplasmic binding protein-like II"/>
    <property type="match status" value="2"/>
</dbReference>
<dbReference type="PATRIC" id="fig|797515.3.peg.488"/>
<dbReference type="InterPro" id="IPR001638">
    <property type="entry name" value="Solute-binding_3/MltF_N"/>
</dbReference>
<keyword evidence="8" id="KW-1185">Reference proteome</keyword>
<dbReference type="STRING" id="797515.HMPREF9103_00527"/>